<dbReference type="Proteomes" id="UP000241426">
    <property type="component" value="Unassembled WGS sequence"/>
</dbReference>
<dbReference type="EMBL" id="PYNF01000002">
    <property type="protein sequence ID" value="PSV01065.1"/>
    <property type="molecule type" value="Genomic_DNA"/>
</dbReference>
<proteinExistence type="predicted"/>
<organism evidence="1 2">
    <name type="scientific">Photobacterium kishitanii</name>
    <dbReference type="NCBI Taxonomy" id="318456"/>
    <lineage>
        <taxon>Bacteria</taxon>
        <taxon>Pseudomonadati</taxon>
        <taxon>Pseudomonadota</taxon>
        <taxon>Gammaproteobacteria</taxon>
        <taxon>Vibrionales</taxon>
        <taxon>Vibrionaceae</taxon>
        <taxon>Photobacterium</taxon>
    </lineage>
</organism>
<name>A0A2T3KMT8_9GAMM</name>
<evidence type="ECO:0000313" key="2">
    <source>
        <dbReference type="Proteomes" id="UP000241426"/>
    </source>
</evidence>
<dbReference type="RefSeq" id="WP_107288793.1">
    <property type="nucleotide sequence ID" value="NZ_PYNF01000002.1"/>
</dbReference>
<sequence>MIIKKMDNMQPHKEVVREFELKEELAFFCVRHIKKYARKRIADLKSKRIKSYDLKIAAFERLIAIRRYDIEYATLISILFANEFLQIKDRVLAGKLSLEHISDEGYWKNGGRNIGIVEAIHFSYTFFSEAYPQSYNIIELMLLVEEESDEPVNSLEFISKIIGDK</sequence>
<reference evidence="1 2" key="1">
    <citation type="submission" date="2018-01" db="EMBL/GenBank/DDBJ databases">
        <title>Whole genome sequencing of Histamine producing bacteria.</title>
        <authorList>
            <person name="Butler K."/>
        </authorList>
    </citation>
    <scope>NUCLEOTIDE SEQUENCE [LARGE SCALE GENOMIC DNA]</scope>
    <source>
        <strain evidence="1 2">FS-7.2</strain>
    </source>
</reference>
<dbReference type="AlphaFoldDB" id="A0A2T3KMT8"/>
<evidence type="ECO:0000313" key="1">
    <source>
        <dbReference type="EMBL" id="PSV01065.1"/>
    </source>
</evidence>
<comment type="caution">
    <text evidence="1">The sequence shown here is derived from an EMBL/GenBank/DDBJ whole genome shotgun (WGS) entry which is preliminary data.</text>
</comment>
<accession>A0A2T3KMT8</accession>
<gene>
    <name evidence="1" type="ORF">C9J27_03340</name>
</gene>
<protein>
    <submittedName>
        <fullName evidence="1">Uncharacterized protein</fullName>
    </submittedName>
</protein>